<keyword evidence="2" id="KW-0808">Transferase</keyword>
<comment type="caution">
    <text evidence="9">The sequence shown here is derived from an EMBL/GenBank/DDBJ whole genome shotgun (WGS) entry which is preliminary data.</text>
</comment>
<dbReference type="InterPro" id="IPR043519">
    <property type="entry name" value="NT_sf"/>
</dbReference>
<keyword evidence="4" id="KW-0479">Metal-binding</keyword>
<evidence type="ECO:0000256" key="6">
    <source>
        <dbReference type="ARBA" id="ARBA00022840"/>
    </source>
</evidence>
<evidence type="ECO:0000256" key="2">
    <source>
        <dbReference type="ARBA" id="ARBA00022679"/>
    </source>
</evidence>
<dbReference type="InterPro" id="IPR041633">
    <property type="entry name" value="Polbeta"/>
</dbReference>
<dbReference type="PANTHER" id="PTHR33571">
    <property type="entry name" value="SSL8005 PROTEIN"/>
    <property type="match status" value="1"/>
</dbReference>
<dbReference type="PANTHER" id="PTHR33571:SF14">
    <property type="entry name" value="PROTEIN ADENYLYLTRANSFERASE MJ0435-RELATED"/>
    <property type="match status" value="1"/>
</dbReference>
<sequence>MCDKIYTLDEIKAIAAPIASRHGVAALYLFGSYARGEATPSSDLDFRIEKGNVRSLLQFASLQLDLEKGFSKDLDVLTTQMLTPDFLNRIRPEEVLIYARS</sequence>
<keyword evidence="3" id="KW-0548">Nucleotidyltransferase</keyword>
<proteinExistence type="predicted"/>
<evidence type="ECO:0000313" key="10">
    <source>
        <dbReference type="Proteomes" id="UP000886884"/>
    </source>
</evidence>
<dbReference type="GO" id="GO:0005524">
    <property type="term" value="F:ATP binding"/>
    <property type="evidence" value="ECO:0007669"/>
    <property type="project" value="UniProtKB-KW"/>
</dbReference>
<dbReference type="AlphaFoldDB" id="A0A9D1TC38"/>
<comment type="cofactor">
    <cofactor evidence="1">
        <name>Mg(2+)</name>
        <dbReference type="ChEBI" id="CHEBI:18420"/>
    </cofactor>
</comment>
<evidence type="ECO:0000313" key="9">
    <source>
        <dbReference type="EMBL" id="HIV26367.1"/>
    </source>
</evidence>
<dbReference type="SUPFAM" id="SSF81301">
    <property type="entry name" value="Nucleotidyltransferase"/>
    <property type="match status" value="1"/>
</dbReference>
<keyword evidence="7" id="KW-0460">Magnesium</keyword>
<evidence type="ECO:0000256" key="4">
    <source>
        <dbReference type="ARBA" id="ARBA00022723"/>
    </source>
</evidence>
<evidence type="ECO:0000259" key="8">
    <source>
        <dbReference type="Pfam" id="PF18765"/>
    </source>
</evidence>
<feature type="domain" description="Polymerase beta nucleotidyltransferase" evidence="8">
    <location>
        <begin position="18"/>
        <end position="100"/>
    </location>
</feature>
<name>A0A9D1TC38_9FIRM</name>
<dbReference type="Pfam" id="PF18765">
    <property type="entry name" value="Polbeta"/>
    <property type="match status" value="1"/>
</dbReference>
<dbReference type="EMBL" id="DVOT01000005">
    <property type="protein sequence ID" value="HIV26367.1"/>
    <property type="molecule type" value="Genomic_DNA"/>
</dbReference>
<dbReference type="InterPro" id="IPR052038">
    <property type="entry name" value="Type-VII_TA_antitoxin"/>
</dbReference>
<evidence type="ECO:0000256" key="5">
    <source>
        <dbReference type="ARBA" id="ARBA00022741"/>
    </source>
</evidence>
<dbReference type="CDD" id="cd05403">
    <property type="entry name" value="NT_KNTase_like"/>
    <property type="match status" value="1"/>
</dbReference>
<evidence type="ECO:0000256" key="7">
    <source>
        <dbReference type="ARBA" id="ARBA00022842"/>
    </source>
</evidence>
<accession>A0A9D1TC38</accession>
<evidence type="ECO:0000256" key="3">
    <source>
        <dbReference type="ARBA" id="ARBA00022695"/>
    </source>
</evidence>
<evidence type="ECO:0000256" key="1">
    <source>
        <dbReference type="ARBA" id="ARBA00001946"/>
    </source>
</evidence>
<gene>
    <name evidence="9" type="ORF">IAA64_00225</name>
</gene>
<dbReference type="Proteomes" id="UP000886884">
    <property type="component" value="Unassembled WGS sequence"/>
</dbReference>
<dbReference type="GO" id="GO:0016779">
    <property type="term" value="F:nucleotidyltransferase activity"/>
    <property type="evidence" value="ECO:0007669"/>
    <property type="project" value="UniProtKB-KW"/>
</dbReference>
<dbReference type="Gene3D" id="3.30.460.10">
    <property type="entry name" value="Beta Polymerase, domain 2"/>
    <property type="match status" value="1"/>
</dbReference>
<keyword evidence="6" id="KW-0067">ATP-binding</keyword>
<reference evidence="9" key="1">
    <citation type="submission" date="2020-10" db="EMBL/GenBank/DDBJ databases">
        <authorList>
            <person name="Gilroy R."/>
        </authorList>
    </citation>
    <scope>NUCLEOTIDE SEQUENCE</scope>
    <source>
        <strain evidence="9">CHK183-6373</strain>
    </source>
</reference>
<protein>
    <submittedName>
        <fullName evidence="9">Nucleotidyltransferase domain-containing protein</fullName>
    </submittedName>
</protein>
<keyword evidence="5" id="KW-0547">Nucleotide-binding</keyword>
<organism evidence="9 10">
    <name type="scientific">Candidatus Ornithocaccomicrobium faecavium</name>
    <dbReference type="NCBI Taxonomy" id="2840890"/>
    <lineage>
        <taxon>Bacteria</taxon>
        <taxon>Bacillati</taxon>
        <taxon>Bacillota</taxon>
        <taxon>Clostridia</taxon>
        <taxon>Candidatus Ornithocaccomicrobium</taxon>
    </lineage>
</organism>
<dbReference type="GO" id="GO:0046872">
    <property type="term" value="F:metal ion binding"/>
    <property type="evidence" value="ECO:0007669"/>
    <property type="project" value="UniProtKB-KW"/>
</dbReference>
<reference evidence="9" key="2">
    <citation type="journal article" date="2021" name="PeerJ">
        <title>Extensive microbial diversity within the chicken gut microbiome revealed by metagenomics and culture.</title>
        <authorList>
            <person name="Gilroy R."/>
            <person name="Ravi A."/>
            <person name="Getino M."/>
            <person name="Pursley I."/>
            <person name="Horton D.L."/>
            <person name="Alikhan N.F."/>
            <person name="Baker D."/>
            <person name="Gharbi K."/>
            <person name="Hall N."/>
            <person name="Watson M."/>
            <person name="Adriaenssens E.M."/>
            <person name="Foster-Nyarko E."/>
            <person name="Jarju S."/>
            <person name="Secka A."/>
            <person name="Antonio M."/>
            <person name="Oren A."/>
            <person name="Chaudhuri R.R."/>
            <person name="La Ragione R."/>
            <person name="Hildebrand F."/>
            <person name="Pallen M.J."/>
        </authorList>
    </citation>
    <scope>NUCLEOTIDE SEQUENCE</scope>
    <source>
        <strain evidence="9">CHK183-6373</strain>
    </source>
</reference>